<evidence type="ECO:0000313" key="5">
    <source>
        <dbReference type="Proteomes" id="UP000546701"/>
    </source>
</evidence>
<dbReference type="PANTHER" id="PTHR30328">
    <property type="entry name" value="TRANSCRIPTIONAL REPRESSOR"/>
    <property type="match status" value="1"/>
</dbReference>
<dbReference type="Pfam" id="PF17938">
    <property type="entry name" value="TetR_C_29"/>
    <property type="match status" value="1"/>
</dbReference>
<organism evidence="4 5">
    <name type="scientific">Sphingomonas prati</name>
    <dbReference type="NCBI Taxonomy" id="1843237"/>
    <lineage>
        <taxon>Bacteria</taxon>
        <taxon>Pseudomonadati</taxon>
        <taxon>Pseudomonadota</taxon>
        <taxon>Alphaproteobacteria</taxon>
        <taxon>Sphingomonadales</taxon>
        <taxon>Sphingomonadaceae</taxon>
        <taxon>Sphingomonas</taxon>
    </lineage>
</organism>
<dbReference type="EMBL" id="JACIJR010000007">
    <property type="protein sequence ID" value="MBB5730499.1"/>
    <property type="molecule type" value="Genomic_DNA"/>
</dbReference>
<dbReference type="InterPro" id="IPR050109">
    <property type="entry name" value="HTH-type_TetR-like_transc_reg"/>
</dbReference>
<dbReference type="InterPro" id="IPR036271">
    <property type="entry name" value="Tet_transcr_reg_TetR-rel_C_sf"/>
</dbReference>
<evidence type="ECO:0000259" key="3">
    <source>
        <dbReference type="PROSITE" id="PS50977"/>
    </source>
</evidence>
<sequence length="214" mass="23901">MAKPPPPPVDQRRSAERTRADIVEIALNEFADKGFAGARIDEIADRTDASKRMIYYYFGSKEGLYQAVLEHAYASIRTTEAVAELTSLAPTAALARLVEITFDYHLQHPEFVRLVMNENIQRGTAIGALDSTRTRNDSVLHMIGTLLDRGVADGVFRTGLDPIQLHMTISALAFYNVSNRYTFERIFAFDMTSDEANAQRRAIVVDTVLRACQA</sequence>
<reference evidence="4 5" key="1">
    <citation type="submission" date="2020-08" db="EMBL/GenBank/DDBJ databases">
        <title>Genomic Encyclopedia of Type Strains, Phase IV (KMG-IV): sequencing the most valuable type-strain genomes for metagenomic binning, comparative biology and taxonomic classification.</title>
        <authorList>
            <person name="Goeker M."/>
        </authorList>
    </citation>
    <scope>NUCLEOTIDE SEQUENCE [LARGE SCALE GENOMIC DNA]</scope>
    <source>
        <strain evidence="4 5">DSM 103336</strain>
    </source>
</reference>
<dbReference type="InterPro" id="IPR001647">
    <property type="entry name" value="HTH_TetR"/>
</dbReference>
<protein>
    <submittedName>
        <fullName evidence="4">AcrR family transcriptional regulator</fullName>
    </submittedName>
</protein>
<dbReference type="InterPro" id="IPR041474">
    <property type="entry name" value="NicS_C"/>
</dbReference>
<feature type="domain" description="HTH tetR-type" evidence="3">
    <location>
        <begin position="16"/>
        <end position="76"/>
    </location>
</feature>
<evidence type="ECO:0000313" key="4">
    <source>
        <dbReference type="EMBL" id="MBB5730499.1"/>
    </source>
</evidence>
<feature type="DNA-binding region" description="H-T-H motif" evidence="2">
    <location>
        <begin position="39"/>
        <end position="58"/>
    </location>
</feature>
<evidence type="ECO:0000256" key="1">
    <source>
        <dbReference type="ARBA" id="ARBA00023125"/>
    </source>
</evidence>
<dbReference type="GO" id="GO:0003677">
    <property type="term" value="F:DNA binding"/>
    <property type="evidence" value="ECO:0007669"/>
    <property type="project" value="UniProtKB-UniRule"/>
</dbReference>
<dbReference type="SUPFAM" id="SSF48498">
    <property type="entry name" value="Tetracyclin repressor-like, C-terminal domain"/>
    <property type="match status" value="1"/>
</dbReference>
<proteinExistence type="predicted"/>
<gene>
    <name evidence="4" type="ORF">FHS99_003002</name>
</gene>
<accession>A0A7W9BUT0</accession>
<dbReference type="RefSeq" id="WP_157176987.1">
    <property type="nucleotide sequence ID" value="NZ_BMJP01000005.1"/>
</dbReference>
<dbReference type="SUPFAM" id="SSF46689">
    <property type="entry name" value="Homeodomain-like"/>
    <property type="match status" value="1"/>
</dbReference>
<dbReference type="Gene3D" id="1.10.357.10">
    <property type="entry name" value="Tetracycline Repressor, domain 2"/>
    <property type="match status" value="1"/>
</dbReference>
<keyword evidence="5" id="KW-1185">Reference proteome</keyword>
<name>A0A7W9BUT0_9SPHN</name>
<dbReference type="Pfam" id="PF00440">
    <property type="entry name" value="TetR_N"/>
    <property type="match status" value="1"/>
</dbReference>
<dbReference type="PANTHER" id="PTHR30328:SF54">
    <property type="entry name" value="HTH-TYPE TRANSCRIPTIONAL REPRESSOR SCO4008"/>
    <property type="match status" value="1"/>
</dbReference>
<evidence type="ECO:0000256" key="2">
    <source>
        <dbReference type="PROSITE-ProRule" id="PRU00335"/>
    </source>
</evidence>
<dbReference type="AlphaFoldDB" id="A0A7W9BUT0"/>
<keyword evidence="1 2" id="KW-0238">DNA-binding</keyword>
<dbReference type="PROSITE" id="PS50977">
    <property type="entry name" value="HTH_TETR_2"/>
    <property type="match status" value="1"/>
</dbReference>
<dbReference type="PRINTS" id="PR00455">
    <property type="entry name" value="HTHTETR"/>
</dbReference>
<comment type="caution">
    <text evidence="4">The sequence shown here is derived from an EMBL/GenBank/DDBJ whole genome shotgun (WGS) entry which is preliminary data.</text>
</comment>
<dbReference type="OrthoDB" id="2356263at2"/>
<dbReference type="Proteomes" id="UP000546701">
    <property type="component" value="Unassembled WGS sequence"/>
</dbReference>
<dbReference type="InterPro" id="IPR009057">
    <property type="entry name" value="Homeodomain-like_sf"/>
</dbReference>